<feature type="region of interest" description="Disordered" evidence="1">
    <location>
        <begin position="373"/>
        <end position="407"/>
    </location>
</feature>
<gene>
    <name evidence="2" type="ORF">TSIB3V08_LOCUS5524</name>
</gene>
<dbReference type="AlphaFoldDB" id="A0A7R9AX02"/>
<proteinExistence type="predicted"/>
<organism evidence="2">
    <name type="scientific">Timema shepardi</name>
    <name type="common">Walking stick</name>
    <dbReference type="NCBI Taxonomy" id="629360"/>
    <lineage>
        <taxon>Eukaryota</taxon>
        <taxon>Metazoa</taxon>
        <taxon>Ecdysozoa</taxon>
        <taxon>Arthropoda</taxon>
        <taxon>Hexapoda</taxon>
        <taxon>Insecta</taxon>
        <taxon>Pterygota</taxon>
        <taxon>Neoptera</taxon>
        <taxon>Polyneoptera</taxon>
        <taxon>Phasmatodea</taxon>
        <taxon>Timematodea</taxon>
        <taxon>Timematoidea</taxon>
        <taxon>Timematidae</taxon>
        <taxon>Timema</taxon>
    </lineage>
</organism>
<name>A0A7R9AX02_TIMSH</name>
<accession>A0A7R9AX02</accession>
<feature type="compositionally biased region" description="Low complexity" evidence="1">
    <location>
        <begin position="389"/>
        <end position="407"/>
    </location>
</feature>
<dbReference type="EMBL" id="OC002165">
    <property type="protein sequence ID" value="CAD7261383.1"/>
    <property type="molecule type" value="Genomic_DNA"/>
</dbReference>
<feature type="region of interest" description="Disordered" evidence="1">
    <location>
        <begin position="192"/>
        <end position="216"/>
    </location>
</feature>
<feature type="region of interest" description="Disordered" evidence="1">
    <location>
        <begin position="470"/>
        <end position="503"/>
    </location>
</feature>
<protein>
    <submittedName>
        <fullName evidence="2">Uncharacterized protein</fullName>
    </submittedName>
</protein>
<evidence type="ECO:0000256" key="1">
    <source>
        <dbReference type="SAM" id="MobiDB-lite"/>
    </source>
</evidence>
<sequence length="519" mass="56531">MHLVTTGTVRAVLPYPSKKRKRAKFVPDVNAHMLHDLDPTSRAAKHLTTIIIIIMAGSVWNIPSSTVSQSPPLSIFPMSLLRLLPLTLAALSTFSFLSIATQCSLLVYRSVCPQARTILLSAGCQSAERWLSVGRALAVGRPSAGCRSAERWLSVGRVLAILPDSNFKNWRVLKLINPKTQYTHQRQMYGGMLATTPSPNPSPSPQSHGRTPSSMDYTPAPAHAFYHPTSGMVMYRHTDFMGMGEVFQSPQVPVEGMVGAVNGKFLPTNPLVMFNPQRVLNPARRMPQTDMDMSGQGSTWGPVAPSSSPAISGFLEHSSMNIPPPAVSSVAGSVNPGEGSILDLDSHQYSLGQLDSAELANLSLFDGNLSENLSANLTSENPPPELKQEQTTQQQQQQQNDVQQENMTDSFTRLTTTTLEDIYNIGTQSPTSRSRQHRDTISHLSWQTTSEHNLPPLTVADNIGTQSPTSHIADNIGTQSPTSRSSRQRQTDGETITGPGHGKATDFIVRVTCRNVHLK</sequence>
<reference evidence="2" key="1">
    <citation type="submission" date="2020-11" db="EMBL/GenBank/DDBJ databases">
        <authorList>
            <person name="Tran Van P."/>
        </authorList>
    </citation>
    <scope>NUCLEOTIDE SEQUENCE</scope>
</reference>
<evidence type="ECO:0000313" key="2">
    <source>
        <dbReference type="EMBL" id="CAD7261383.1"/>
    </source>
</evidence>